<proteinExistence type="inferred from homology"/>
<evidence type="ECO:0000313" key="7">
    <source>
        <dbReference type="EMBL" id="SDL21304.1"/>
    </source>
</evidence>
<evidence type="ECO:0000256" key="5">
    <source>
        <dbReference type="SAM" id="MobiDB-lite"/>
    </source>
</evidence>
<comment type="subcellular location">
    <subcellularLocation>
        <location evidence="1">Cell envelope</location>
    </subcellularLocation>
</comment>
<dbReference type="GO" id="GO:0030313">
    <property type="term" value="C:cell envelope"/>
    <property type="evidence" value="ECO:0007669"/>
    <property type="project" value="UniProtKB-SubCell"/>
</dbReference>
<dbReference type="SUPFAM" id="SSF53850">
    <property type="entry name" value="Periplasmic binding protein-like II"/>
    <property type="match status" value="1"/>
</dbReference>
<dbReference type="STRING" id="686624.SAMN04488242_0778"/>
<dbReference type="EMBL" id="FNGP01000001">
    <property type="protein sequence ID" value="SDL21304.1"/>
    <property type="molecule type" value="Genomic_DNA"/>
</dbReference>
<dbReference type="Proteomes" id="UP000199475">
    <property type="component" value="Unassembled WGS sequence"/>
</dbReference>
<evidence type="ECO:0000313" key="8">
    <source>
        <dbReference type="Proteomes" id="UP000199475"/>
    </source>
</evidence>
<organism evidence="7 8">
    <name type="scientific">Tessaracoccus oleiagri</name>
    <dbReference type="NCBI Taxonomy" id="686624"/>
    <lineage>
        <taxon>Bacteria</taxon>
        <taxon>Bacillati</taxon>
        <taxon>Actinomycetota</taxon>
        <taxon>Actinomycetes</taxon>
        <taxon>Propionibacteriales</taxon>
        <taxon>Propionibacteriaceae</taxon>
        <taxon>Tessaracoccus</taxon>
    </lineage>
</organism>
<feature type="chain" id="PRO_5011718836" evidence="6">
    <location>
        <begin position="26"/>
        <end position="457"/>
    </location>
</feature>
<evidence type="ECO:0000256" key="2">
    <source>
        <dbReference type="ARBA" id="ARBA00008520"/>
    </source>
</evidence>
<dbReference type="PANTHER" id="PTHR43649:SF31">
    <property type="entry name" value="SN-GLYCEROL-3-PHOSPHATE-BINDING PERIPLASMIC PROTEIN UGPB"/>
    <property type="match status" value="1"/>
</dbReference>
<reference evidence="7 8" key="1">
    <citation type="submission" date="2016-10" db="EMBL/GenBank/DDBJ databases">
        <authorList>
            <person name="de Groot N.N."/>
        </authorList>
    </citation>
    <scope>NUCLEOTIDE SEQUENCE [LARGE SCALE GENOMIC DNA]</scope>
    <source>
        <strain evidence="7 8">CGMCC 1.9159</strain>
    </source>
</reference>
<dbReference type="PANTHER" id="PTHR43649">
    <property type="entry name" value="ARABINOSE-BINDING PROTEIN-RELATED"/>
    <property type="match status" value="1"/>
</dbReference>
<dbReference type="Gene3D" id="3.40.190.10">
    <property type="entry name" value="Periplasmic binding protein-like II"/>
    <property type="match status" value="1"/>
</dbReference>
<evidence type="ECO:0000256" key="4">
    <source>
        <dbReference type="ARBA" id="ARBA00022729"/>
    </source>
</evidence>
<dbReference type="InterPro" id="IPR006059">
    <property type="entry name" value="SBP"/>
</dbReference>
<gene>
    <name evidence="7" type="ORF">SAMN04488242_0778</name>
</gene>
<keyword evidence="3" id="KW-0813">Transport</keyword>
<comment type="similarity">
    <text evidence="2">Belongs to the bacterial solute-binding protein 1 family.</text>
</comment>
<accession>A0A1G9I8Z6</accession>
<sequence>MGGSSLPSMGLLPRRALLAGTAALAATACTPSEDPTAPSLSPSPSPTPTAGPFGLAVPSTIRVTVHEGPFGTSIIDGAAARLRENFPGVEVQVEAVVSVADEVGPTLSTTPPDLVNNSGDGRLALGTIADELTPLGELLESPNLAGTPIRDTLYTGALSPGIVDDQQLAMQYTLIVHGLWYSETLFSGHGWSPPNTWDDLYELGAAAAETGRTLFAWDPTQAGEYLDLVIASAIKEDGHDLRLELDNLAPDAWRNPAIERILGQLRRLVQSDQLAEYPDGARERWASGGPLLCPAGATLLRQTKPTMRPDFMPTVAPVPTITRAPKLPFAAIHSEADESFFVPRNADNPQGGMELLRTLLSPEIAAEFSELNELPTVIRGATPESPALASQVRLLADAGENTFKWLFIKYYGLGEQSTAAMAEFLRGELDPGELIDRLQTMCDEVREDPDVVKYEAE</sequence>
<protein>
    <submittedName>
        <fullName evidence="7">N-acetylglucosamine transport system substrate-binding protein</fullName>
    </submittedName>
</protein>
<feature type="signal peptide" evidence="6">
    <location>
        <begin position="1"/>
        <end position="25"/>
    </location>
</feature>
<evidence type="ECO:0000256" key="3">
    <source>
        <dbReference type="ARBA" id="ARBA00022448"/>
    </source>
</evidence>
<keyword evidence="4 6" id="KW-0732">Signal</keyword>
<dbReference type="Pfam" id="PF01547">
    <property type="entry name" value="SBP_bac_1"/>
    <property type="match status" value="1"/>
</dbReference>
<keyword evidence="8" id="KW-1185">Reference proteome</keyword>
<name>A0A1G9I8Z6_9ACTN</name>
<evidence type="ECO:0000256" key="1">
    <source>
        <dbReference type="ARBA" id="ARBA00004196"/>
    </source>
</evidence>
<dbReference type="AlphaFoldDB" id="A0A1G9I8Z6"/>
<evidence type="ECO:0000256" key="6">
    <source>
        <dbReference type="SAM" id="SignalP"/>
    </source>
</evidence>
<dbReference type="InterPro" id="IPR050490">
    <property type="entry name" value="Bact_solute-bd_prot1"/>
</dbReference>
<feature type="region of interest" description="Disordered" evidence="5">
    <location>
        <begin position="29"/>
        <end position="54"/>
    </location>
</feature>